<name>A0A1E5WDN2_9POAL</name>
<keyword evidence="6" id="KW-1185">Reference proteome</keyword>
<proteinExistence type="inferred from homology"/>
<evidence type="ECO:0000313" key="6">
    <source>
        <dbReference type="Proteomes" id="UP000095767"/>
    </source>
</evidence>
<evidence type="ECO:0000256" key="2">
    <source>
        <dbReference type="ARBA" id="ARBA00022679"/>
    </source>
</evidence>
<dbReference type="AlphaFoldDB" id="A0A1E5WDN2"/>
<dbReference type="InterPro" id="IPR027417">
    <property type="entry name" value="P-loop_NTPase"/>
</dbReference>
<dbReference type="Proteomes" id="UP000095767">
    <property type="component" value="Unassembled WGS sequence"/>
</dbReference>
<dbReference type="PANTHER" id="PTHR11783">
    <property type="entry name" value="SULFOTRANSFERASE SULT"/>
    <property type="match status" value="1"/>
</dbReference>
<dbReference type="InterPro" id="IPR000863">
    <property type="entry name" value="Sulfotransferase_dom"/>
</dbReference>
<organism evidence="5 6">
    <name type="scientific">Dichanthelium oligosanthes</name>
    <dbReference type="NCBI Taxonomy" id="888268"/>
    <lineage>
        <taxon>Eukaryota</taxon>
        <taxon>Viridiplantae</taxon>
        <taxon>Streptophyta</taxon>
        <taxon>Embryophyta</taxon>
        <taxon>Tracheophyta</taxon>
        <taxon>Spermatophyta</taxon>
        <taxon>Magnoliopsida</taxon>
        <taxon>Liliopsida</taxon>
        <taxon>Poales</taxon>
        <taxon>Poaceae</taxon>
        <taxon>PACMAD clade</taxon>
        <taxon>Panicoideae</taxon>
        <taxon>Panicodae</taxon>
        <taxon>Paniceae</taxon>
        <taxon>Dichantheliinae</taxon>
        <taxon>Dichanthelium</taxon>
    </lineage>
</organism>
<comment type="similarity">
    <text evidence="1 3">Belongs to the sulfotransferase 1 family.</text>
</comment>
<dbReference type="Gene3D" id="3.40.50.300">
    <property type="entry name" value="P-loop containing nucleotide triphosphate hydrolases"/>
    <property type="match status" value="1"/>
</dbReference>
<reference evidence="5 6" key="1">
    <citation type="submission" date="2016-09" db="EMBL/GenBank/DDBJ databases">
        <title>The draft genome of Dichanthelium oligosanthes: A C3 panicoid grass species.</title>
        <authorList>
            <person name="Studer A.J."/>
            <person name="Schnable J.C."/>
            <person name="Brutnell T.P."/>
        </authorList>
    </citation>
    <scope>NUCLEOTIDE SEQUENCE [LARGE SCALE GENOMIC DNA]</scope>
    <source>
        <strain evidence="6">cv. Kellogg 1175</strain>
        <tissue evidence="5">Leaf</tissue>
    </source>
</reference>
<dbReference type="SUPFAM" id="SSF52540">
    <property type="entry name" value="P-loop containing nucleoside triphosphate hydrolases"/>
    <property type="match status" value="1"/>
</dbReference>
<feature type="domain" description="Sulfotransferase" evidence="4">
    <location>
        <begin position="67"/>
        <end position="327"/>
    </location>
</feature>
<dbReference type="GO" id="GO:0008146">
    <property type="term" value="F:sulfotransferase activity"/>
    <property type="evidence" value="ECO:0007669"/>
    <property type="project" value="InterPro"/>
</dbReference>
<gene>
    <name evidence="5" type="ORF">BAE44_0003469</name>
</gene>
<evidence type="ECO:0000259" key="4">
    <source>
        <dbReference type="Pfam" id="PF00685"/>
    </source>
</evidence>
<accession>A0A1E5WDN2</accession>
<evidence type="ECO:0000313" key="5">
    <source>
        <dbReference type="EMBL" id="OEL35512.1"/>
    </source>
</evidence>
<dbReference type="OrthoDB" id="205623at2759"/>
<evidence type="ECO:0000256" key="3">
    <source>
        <dbReference type="RuleBase" id="RU361155"/>
    </source>
</evidence>
<keyword evidence="2 3" id="KW-0808">Transferase</keyword>
<protein>
    <recommendedName>
        <fullName evidence="3">Sulfotransferase</fullName>
        <ecNumber evidence="3">2.8.2.-</ecNumber>
    </recommendedName>
</protein>
<evidence type="ECO:0000256" key="1">
    <source>
        <dbReference type="ARBA" id="ARBA00005771"/>
    </source>
</evidence>
<dbReference type="EMBL" id="LWDX02011830">
    <property type="protein sequence ID" value="OEL35512.1"/>
    <property type="molecule type" value="Genomic_DNA"/>
</dbReference>
<comment type="caution">
    <text evidence="5">The sequence shown here is derived from an EMBL/GenBank/DDBJ whole genome shotgun (WGS) entry which is preliminary data.</text>
</comment>
<dbReference type="Pfam" id="PF00685">
    <property type="entry name" value="Sulfotransfer_1"/>
    <property type="match status" value="1"/>
</dbReference>
<dbReference type="EC" id="2.8.2.-" evidence="3"/>
<sequence length="330" mass="36658">MAAIHCDGQASSRPAEEAAAKQGGGLLLEEGGVFSSIPLVQHQNFWISPELLKSVQLVQEQFVPRADDIILATFPKCGTTWLKALAFAITNRSGHNTLAHHPLLTRHPQDAVPFLELPNRQIHPIADLEAIPSSRLLATHIPLSLLPASVAAVGSRVVYMCREPKDVFVSKWHFENKVSEKLFVELGLSFHLFCEGAAVCGPIWNHYLEYWNESKARPDKVLFLKYEEMMADPVKEVKRLAEFLGAPFTDTEERSGVVDQVVRLCSFDHLTSLEVNSTGVADRIGGFPMENSTYFRRGKVGDWVNHLSAEMAQKLDCIVQEKLKGSGLAF</sequence>